<feature type="region of interest" description="Disordered" evidence="1">
    <location>
        <begin position="186"/>
        <end position="240"/>
    </location>
</feature>
<dbReference type="Proteomes" id="UP001054252">
    <property type="component" value="Unassembled WGS sequence"/>
</dbReference>
<dbReference type="EMBL" id="BPVZ01000047">
    <property type="protein sequence ID" value="GKV17285.1"/>
    <property type="molecule type" value="Genomic_DNA"/>
</dbReference>
<feature type="compositionally biased region" description="Basic and acidic residues" evidence="1">
    <location>
        <begin position="204"/>
        <end position="224"/>
    </location>
</feature>
<evidence type="ECO:0000256" key="1">
    <source>
        <dbReference type="SAM" id="MobiDB-lite"/>
    </source>
</evidence>
<name>A0AAV5JYP4_9ROSI</name>
<comment type="caution">
    <text evidence="3">The sequence shown here is derived from an EMBL/GenBank/DDBJ whole genome shotgun (WGS) entry which is preliminary data.</text>
</comment>
<keyword evidence="4" id="KW-1185">Reference proteome</keyword>
<organism evidence="3 4">
    <name type="scientific">Rubroshorea leprosula</name>
    <dbReference type="NCBI Taxonomy" id="152421"/>
    <lineage>
        <taxon>Eukaryota</taxon>
        <taxon>Viridiplantae</taxon>
        <taxon>Streptophyta</taxon>
        <taxon>Embryophyta</taxon>
        <taxon>Tracheophyta</taxon>
        <taxon>Spermatophyta</taxon>
        <taxon>Magnoliopsida</taxon>
        <taxon>eudicotyledons</taxon>
        <taxon>Gunneridae</taxon>
        <taxon>Pentapetalae</taxon>
        <taxon>rosids</taxon>
        <taxon>malvids</taxon>
        <taxon>Malvales</taxon>
        <taxon>Dipterocarpaceae</taxon>
        <taxon>Rubroshorea</taxon>
    </lineage>
</organism>
<protein>
    <recommendedName>
        <fullName evidence="2">Small acidic protein-like domain-containing protein</fullName>
    </recommendedName>
</protein>
<evidence type="ECO:0000313" key="4">
    <source>
        <dbReference type="Proteomes" id="UP001054252"/>
    </source>
</evidence>
<evidence type="ECO:0000313" key="3">
    <source>
        <dbReference type="EMBL" id="GKV17285.1"/>
    </source>
</evidence>
<evidence type="ECO:0000259" key="2">
    <source>
        <dbReference type="Pfam" id="PF15477"/>
    </source>
</evidence>
<feature type="domain" description="Small acidic protein-like" evidence="2">
    <location>
        <begin position="293"/>
        <end position="363"/>
    </location>
</feature>
<feature type="compositionally biased region" description="Basic and acidic residues" evidence="1">
    <location>
        <begin position="63"/>
        <end position="80"/>
    </location>
</feature>
<feature type="region of interest" description="Disordered" evidence="1">
    <location>
        <begin position="63"/>
        <end position="138"/>
    </location>
</feature>
<dbReference type="Pfam" id="PF15477">
    <property type="entry name" value="SMAP"/>
    <property type="match status" value="1"/>
</dbReference>
<dbReference type="InterPro" id="IPR028124">
    <property type="entry name" value="SMAP_dom"/>
</dbReference>
<sequence length="364" mass="41908">MMGGRGVGILLRVIMAETMIPIDNMRDSHPEIPTVILSKMTMLNLTTMQMIVIEIIKGHRIKDKDKDKESHKYDDRDSSLRRAGPRKRRAETISEEMGRDRQRRDKDERDEKRDYYRISEDHRSHRTASYEEPRGCRYDSSFGRDNDKYCFKGEKYGELEAYKDKDQNSRAPLEKFEKKYIFSSENEEFPDKKPKHHYSSGKATNHDKDADEKQAPSLDREQEVANRGTAGEVHSNESDATNDLHAAKVAAMEAAELVNMNLVGVGFMTTDQKKKLLLGNKKNTTAEETSHQWDTTLFGDRERQEKFNKLMGVKGELKVDHKPDNQDGSGLLHAEKQKELQLDLEKQYTAGLRRRDGRTVGLGL</sequence>
<accession>A0AAV5JYP4</accession>
<feature type="compositionally biased region" description="Basic and acidic residues" evidence="1">
    <location>
        <begin position="90"/>
        <end position="138"/>
    </location>
</feature>
<proteinExistence type="predicted"/>
<reference evidence="3 4" key="1">
    <citation type="journal article" date="2021" name="Commun. Biol.">
        <title>The genome of Shorea leprosula (Dipterocarpaceae) highlights the ecological relevance of drought in aseasonal tropical rainforests.</title>
        <authorList>
            <person name="Ng K.K.S."/>
            <person name="Kobayashi M.J."/>
            <person name="Fawcett J.A."/>
            <person name="Hatakeyama M."/>
            <person name="Paape T."/>
            <person name="Ng C.H."/>
            <person name="Ang C.C."/>
            <person name="Tnah L.H."/>
            <person name="Lee C.T."/>
            <person name="Nishiyama T."/>
            <person name="Sese J."/>
            <person name="O'Brien M.J."/>
            <person name="Copetti D."/>
            <person name="Mohd Noor M.I."/>
            <person name="Ong R.C."/>
            <person name="Putra M."/>
            <person name="Sireger I.Z."/>
            <person name="Indrioko S."/>
            <person name="Kosugi Y."/>
            <person name="Izuno A."/>
            <person name="Isagi Y."/>
            <person name="Lee S.L."/>
            <person name="Shimizu K.K."/>
        </authorList>
    </citation>
    <scope>NUCLEOTIDE SEQUENCE [LARGE SCALE GENOMIC DNA]</scope>
    <source>
        <strain evidence="3">214</strain>
    </source>
</reference>
<dbReference type="PANTHER" id="PTHR22426">
    <property type="entry name" value="ARGININE_SERINE-RICH COILED-COIL PROTEIN 2"/>
    <property type="match status" value="1"/>
</dbReference>
<dbReference type="PANTHER" id="PTHR22426:SF2">
    <property type="entry name" value="ARGININE_SERINE-RICH COILED-COIL PROTEIN 2"/>
    <property type="match status" value="1"/>
</dbReference>
<dbReference type="AlphaFoldDB" id="A0AAV5JYP4"/>
<gene>
    <name evidence="3" type="ORF">SLEP1_g27814</name>
</gene>